<evidence type="ECO:0000313" key="4">
    <source>
        <dbReference type="Proteomes" id="UP000321805"/>
    </source>
</evidence>
<dbReference type="InterPro" id="IPR036374">
    <property type="entry name" value="OxRdtase_Mopterin-bd_sf"/>
</dbReference>
<dbReference type="SUPFAM" id="SSF56524">
    <property type="entry name" value="Oxidoreductase molybdopterin-binding domain"/>
    <property type="match status" value="1"/>
</dbReference>
<reference evidence="3 4" key="1">
    <citation type="journal article" date="2018" name="J. Microbiol.">
        <title>Baekduia soli gen. nov., sp. nov., a novel bacterium isolated from the soil of Baekdu Mountain and proposal of a novel family name, Baekduiaceae fam. nov.</title>
        <authorList>
            <person name="An D.S."/>
            <person name="Siddiqi M.Z."/>
            <person name="Kim K.H."/>
            <person name="Yu H.S."/>
            <person name="Im W.T."/>
        </authorList>
    </citation>
    <scope>NUCLEOTIDE SEQUENCE [LARGE SCALE GENOMIC DNA]</scope>
    <source>
        <strain evidence="3 4">BR7-21</strain>
    </source>
</reference>
<feature type="transmembrane region" description="Helical" evidence="1">
    <location>
        <begin position="132"/>
        <end position="152"/>
    </location>
</feature>
<evidence type="ECO:0000259" key="2">
    <source>
        <dbReference type="Pfam" id="PF00174"/>
    </source>
</evidence>
<keyword evidence="1" id="KW-0472">Membrane</keyword>
<dbReference type="InterPro" id="IPR000572">
    <property type="entry name" value="OxRdtase_Mopterin-bd_dom"/>
</dbReference>
<gene>
    <name evidence="3" type="ORF">FSW04_16345</name>
</gene>
<accession>A0A5B8UC56</accession>
<dbReference type="KEGG" id="bsol:FSW04_16345"/>
<dbReference type="OrthoDB" id="9795587at2"/>
<evidence type="ECO:0000313" key="3">
    <source>
        <dbReference type="EMBL" id="QEC50799.1"/>
    </source>
</evidence>
<dbReference type="Gene3D" id="3.90.420.10">
    <property type="entry name" value="Oxidoreductase, molybdopterin-binding domain"/>
    <property type="match status" value="1"/>
</dbReference>
<dbReference type="PANTHER" id="PTHR43032">
    <property type="entry name" value="PROTEIN-METHIONINE-SULFOXIDE REDUCTASE"/>
    <property type="match status" value="1"/>
</dbReference>
<dbReference type="PANTHER" id="PTHR43032:SF2">
    <property type="entry name" value="BLL0505 PROTEIN"/>
    <property type="match status" value="1"/>
</dbReference>
<sequence>MRVTELLRDPPAPPGPFRPGFWRSPLRGPWMTTVLGSLLLLGVTVVAVTGLLSHAAYEPGLGANAIVPAGRDLPLTFTWPTSPAWLYALDQGLHVNVGLVTIPLLLAKLWSVIPRLFAWPPVASAAEGLERLGIALLVGSALFEFATGVVNMQNWYPFSFNFVVAHYYGAIVFIASILLHVAIKLPVMRRAWRERDGLAPLRASLAQTVPEPPDEHGLVAAQPAAPTISRRGLLGLVGVGSATLLVSNVGESIGGPLRGTALLAPRRTSGPGPNGFPVNKTARAARITPAMTGDAWRLRLAAGSRSVVLSRADLLALELRTEELPIACVEGWSTSQHWEGVPLIALARMVGGDRTSHVLVRSLQKSGVLRRATLTRNQYADDRALLALRVNGADLSPDHGYPARIIVPALPGVHTTKWVSDLRFGA</sequence>
<keyword evidence="1" id="KW-0812">Transmembrane</keyword>
<keyword evidence="4" id="KW-1185">Reference proteome</keyword>
<feature type="transmembrane region" description="Helical" evidence="1">
    <location>
        <begin position="30"/>
        <end position="52"/>
    </location>
</feature>
<dbReference type="EMBL" id="CP042430">
    <property type="protein sequence ID" value="QEC50799.1"/>
    <property type="molecule type" value="Genomic_DNA"/>
</dbReference>
<evidence type="ECO:0000256" key="1">
    <source>
        <dbReference type="SAM" id="Phobius"/>
    </source>
</evidence>
<dbReference type="Pfam" id="PF00174">
    <property type="entry name" value="Oxidored_molyb"/>
    <property type="match status" value="1"/>
</dbReference>
<feature type="transmembrane region" description="Helical" evidence="1">
    <location>
        <begin position="93"/>
        <end position="111"/>
    </location>
</feature>
<protein>
    <submittedName>
        <fullName evidence="3">Molybdopterin-dependent oxidoreductase</fullName>
    </submittedName>
</protein>
<dbReference type="AlphaFoldDB" id="A0A5B8UC56"/>
<feature type="domain" description="Oxidoreductase molybdopterin-binding" evidence="2">
    <location>
        <begin position="289"/>
        <end position="424"/>
    </location>
</feature>
<feature type="transmembrane region" description="Helical" evidence="1">
    <location>
        <begin position="164"/>
        <end position="183"/>
    </location>
</feature>
<name>A0A5B8UC56_9ACTN</name>
<keyword evidence="1" id="KW-1133">Transmembrane helix</keyword>
<proteinExistence type="predicted"/>
<organism evidence="3 4">
    <name type="scientific">Baekduia soli</name>
    <dbReference type="NCBI Taxonomy" id="496014"/>
    <lineage>
        <taxon>Bacteria</taxon>
        <taxon>Bacillati</taxon>
        <taxon>Actinomycetota</taxon>
        <taxon>Thermoleophilia</taxon>
        <taxon>Solirubrobacterales</taxon>
        <taxon>Baekduiaceae</taxon>
        <taxon>Baekduia</taxon>
    </lineage>
</organism>
<dbReference type="Proteomes" id="UP000321805">
    <property type="component" value="Chromosome"/>
</dbReference>